<proteinExistence type="predicted"/>
<dbReference type="AlphaFoldDB" id="A0ABD5UNB4"/>
<feature type="coiled-coil region" evidence="1">
    <location>
        <begin position="333"/>
        <end position="374"/>
    </location>
</feature>
<gene>
    <name evidence="3" type="ORF">ACFQEY_18625</name>
</gene>
<organism evidence="3 4">
    <name type="scientific">Halorubrum trueperi</name>
    <dbReference type="NCBI Taxonomy" id="2004704"/>
    <lineage>
        <taxon>Archaea</taxon>
        <taxon>Methanobacteriati</taxon>
        <taxon>Methanobacteriota</taxon>
        <taxon>Stenosarchaea group</taxon>
        <taxon>Halobacteria</taxon>
        <taxon>Halobacteriales</taxon>
        <taxon>Haloferacaceae</taxon>
        <taxon>Halorubrum</taxon>
    </lineage>
</organism>
<evidence type="ECO:0008006" key="5">
    <source>
        <dbReference type="Google" id="ProtNLM"/>
    </source>
</evidence>
<keyword evidence="4" id="KW-1185">Reference proteome</keyword>
<reference evidence="3 4" key="1">
    <citation type="journal article" date="2019" name="Int. J. Syst. Evol. Microbiol.">
        <title>The Global Catalogue of Microorganisms (GCM) 10K type strain sequencing project: providing services to taxonomists for standard genome sequencing and annotation.</title>
        <authorList>
            <consortium name="The Broad Institute Genomics Platform"/>
            <consortium name="The Broad Institute Genome Sequencing Center for Infectious Disease"/>
            <person name="Wu L."/>
            <person name="Ma J."/>
        </authorList>
    </citation>
    <scope>NUCLEOTIDE SEQUENCE [LARGE SCALE GENOMIC DNA]</scope>
    <source>
        <strain evidence="3 4">Y73</strain>
    </source>
</reference>
<dbReference type="RefSeq" id="WP_379771511.1">
    <property type="nucleotide sequence ID" value="NZ_JBHSXI010000030.1"/>
</dbReference>
<evidence type="ECO:0000313" key="3">
    <source>
        <dbReference type="EMBL" id="MFC6891005.1"/>
    </source>
</evidence>
<keyword evidence="1" id="KW-0175">Coiled coil</keyword>
<sequence length="824" mass="93890">MKYHDRLREILPGASIEAIETPGNLYKITRGRSKGSDSTLLVRFLEPGDDERELLEVDNKELEVLFYDDDINRWNIQLIWAVVDRELKDDVRQDLEQDTRYALRRSVDELDLPVFLAPISEVKSEIQAVEETFDRGELIQNIIDENLTFLFEKDKTTREDRLKRLKENNPSEANQPAPVEASTQEGIIDEINLGSEYRQNASKRSISPDRLTLLHGKNGSGKTSLLDGTTLSMVGQSKRDEQRSSHYQDLKVSLVNEAGEVTKLSNQPGKVKQRIAGWYGYRPTGPADRHLEFYRVNYHEAGATTRFLETGSDQDLEETIQRYLYGDKLTEARDEKEKLEKEAYSKISDLEDEITDLEEQRSTKEQQLEKVQASYSKATTAAGNLSSVTRKLVQVPSSTNQEDETEEEPQWTESWRLWEDRYTRIQIGIDTLDTTQPSYTIEGLQTTFENKISELTTQREILREIERLEQEIATLGNLRNKFDTSPWDTLSPSSTFAAAILSSRGIRLSDLQLLADELGKLEEPINADTVAEWVTTVEAQFENRRAKLEARKVALDDDTEHQANREELHAEIQTLTDQFLSISESIEYCPACYANQTNKSLREREQPTDFFQEKNGIPNALRSHLASVDDALTILGEDSWEDISHTIDSRYGSICGLADLRELLSFAIGASRSETLPTTTEDSVSLLGERLQEADGIRLETADLATHIQEIREVDERKRTESMERVPRYDPGDEYVGDVIQDVVEHLDKLQVADSLLSDHIPSIHWDDEVDIVSDRRILEQTLNDIEESSALVNSVTSLREQITDYEQKIDALLKMEDSSGITA</sequence>
<name>A0ABD5UNB4_9EURY</name>
<evidence type="ECO:0000256" key="1">
    <source>
        <dbReference type="SAM" id="Coils"/>
    </source>
</evidence>
<dbReference type="Gene3D" id="3.40.50.300">
    <property type="entry name" value="P-loop containing nucleotide triphosphate hydrolases"/>
    <property type="match status" value="1"/>
</dbReference>
<evidence type="ECO:0000313" key="4">
    <source>
        <dbReference type="Proteomes" id="UP001596333"/>
    </source>
</evidence>
<dbReference type="SUPFAM" id="SSF52540">
    <property type="entry name" value="P-loop containing nucleoside triphosphate hydrolases"/>
    <property type="match status" value="1"/>
</dbReference>
<feature type="region of interest" description="Disordered" evidence="2">
    <location>
        <begin position="199"/>
        <end position="229"/>
    </location>
</feature>
<feature type="region of interest" description="Disordered" evidence="2">
    <location>
        <begin position="165"/>
        <end position="185"/>
    </location>
</feature>
<protein>
    <recommendedName>
        <fullName evidence="5">Rad50/SbcC-type AAA domain-containing protein</fullName>
    </recommendedName>
</protein>
<dbReference type="InterPro" id="IPR027417">
    <property type="entry name" value="P-loop_NTPase"/>
</dbReference>
<comment type="caution">
    <text evidence="3">The sequence shown here is derived from an EMBL/GenBank/DDBJ whole genome shotgun (WGS) entry which is preliminary data.</text>
</comment>
<accession>A0ABD5UNB4</accession>
<dbReference type="EMBL" id="JBHSXI010000030">
    <property type="protein sequence ID" value="MFC6891005.1"/>
    <property type="molecule type" value="Genomic_DNA"/>
</dbReference>
<evidence type="ECO:0000256" key="2">
    <source>
        <dbReference type="SAM" id="MobiDB-lite"/>
    </source>
</evidence>
<dbReference type="Proteomes" id="UP001596333">
    <property type="component" value="Unassembled WGS sequence"/>
</dbReference>
<feature type="compositionally biased region" description="Polar residues" evidence="2">
    <location>
        <begin position="220"/>
        <end position="229"/>
    </location>
</feature>